<organism evidence="1 2">
    <name type="scientific">Orbilia javanica</name>
    <dbReference type="NCBI Taxonomy" id="47235"/>
    <lineage>
        <taxon>Eukaryota</taxon>
        <taxon>Fungi</taxon>
        <taxon>Dikarya</taxon>
        <taxon>Ascomycota</taxon>
        <taxon>Pezizomycotina</taxon>
        <taxon>Orbiliomycetes</taxon>
        <taxon>Orbiliales</taxon>
        <taxon>Orbiliaceae</taxon>
        <taxon>Orbilia</taxon>
    </lineage>
</organism>
<evidence type="ECO:0000313" key="1">
    <source>
        <dbReference type="EMBL" id="KAK6333135.1"/>
    </source>
</evidence>
<gene>
    <name evidence="1" type="ORF">TWF718_010958</name>
</gene>
<protein>
    <submittedName>
        <fullName evidence="1">Uncharacterized protein</fullName>
    </submittedName>
</protein>
<reference evidence="1 2" key="1">
    <citation type="submission" date="2019-10" db="EMBL/GenBank/DDBJ databases">
        <authorList>
            <person name="Palmer J.M."/>
        </authorList>
    </citation>
    <scope>NUCLEOTIDE SEQUENCE [LARGE SCALE GENOMIC DNA]</scope>
    <source>
        <strain evidence="1 2">TWF718</strain>
    </source>
</reference>
<dbReference type="EMBL" id="JAVHNR010000009">
    <property type="protein sequence ID" value="KAK6333135.1"/>
    <property type="molecule type" value="Genomic_DNA"/>
</dbReference>
<keyword evidence="2" id="KW-1185">Reference proteome</keyword>
<dbReference type="AlphaFoldDB" id="A0AAN8R9A3"/>
<comment type="caution">
    <text evidence="1">The sequence shown here is derived from an EMBL/GenBank/DDBJ whole genome shotgun (WGS) entry which is preliminary data.</text>
</comment>
<proteinExistence type="predicted"/>
<name>A0AAN8R9A3_9PEZI</name>
<dbReference type="Proteomes" id="UP001313282">
    <property type="component" value="Unassembled WGS sequence"/>
</dbReference>
<sequence length="154" mass="17574">MQSMYQTYHSTSKVPLPTELSSHQLDITDTPSRIPYLNLEYPWRKLPGERSLSSAFPKYKKVPIPFTIFQSLASGQDSHKAEEIYPSSARSSRSTNTARIAPSSILPPSKYHHLHGFIPFANSMHHIYQNLVAYISQLYNTPESIDRSPNSYYP</sequence>
<evidence type="ECO:0000313" key="2">
    <source>
        <dbReference type="Proteomes" id="UP001313282"/>
    </source>
</evidence>
<accession>A0AAN8R9A3</accession>